<dbReference type="EMBL" id="KK852699">
    <property type="protein sequence ID" value="KDR18222.1"/>
    <property type="molecule type" value="Genomic_DNA"/>
</dbReference>
<protein>
    <submittedName>
        <fullName evidence="2">Uncharacterized protein</fullName>
    </submittedName>
</protein>
<gene>
    <name evidence="2" type="ORF">L798_06973</name>
</gene>
<accession>A0A067R509</accession>
<dbReference type="AlphaFoldDB" id="A0A067R509"/>
<dbReference type="InParanoid" id="A0A067R509"/>
<dbReference type="Proteomes" id="UP000027135">
    <property type="component" value="Unassembled WGS sequence"/>
</dbReference>
<feature type="region of interest" description="Disordered" evidence="1">
    <location>
        <begin position="26"/>
        <end position="48"/>
    </location>
</feature>
<proteinExistence type="predicted"/>
<reference evidence="2 3" key="1">
    <citation type="journal article" date="2014" name="Nat. Commun.">
        <title>Molecular traces of alternative social organization in a termite genome.</title>
        <authorList>
            <person name="Terrapon N."/>
            <person name="Li C."/>
            <person name="Robertson H.M."/>
            <person name="Ji L."/>
            <person name="Meng X."/>
            <person name="Booth W."/>
            <person name="Chen Z."/>
            <person name="Childers C.P."/>
            <person name="Glastad K.M."/>
            <person name="Gokhale K."/>
            <person name="Gowin J."/>
            <person name="Gronenberg W."/>
            <person name="Hermansen R.A."/>
            <person name="Hu H."/>
            <person name="Hunt B.G."/>
            <person name="Huylmans A.K."/>
            <person name="Khalil S.M."/>
            <person name="Mitchell R.D."/>
            <person name="Munoz-Torres M.C."/>
            <person name="Mustard J.A."/>
            <person name="Pan H."/>
            <person name="Reese J.T."/>
            <person name="Scharf M.E."/>
            <person name="Sun F."/>
            <person name="Vogel H."/>
            <person name="Xiao J."/>
            <person name="Yang W."/>
            <person name="Yang Z."/>
            <person name="Yang Z."/>
            <person name="Zhou J."/>
            <person name="Zhu J."/>
            <person name="Brent C.S."/>
            <person name="Elsik C.G."/>
            <person name="Goodisman M.A."/>
            <person name="Liberles D.A."/>
            <person name="Roe R.M."/>
            <person name="Vargo E.L."/>
            <person name="Vilcinskas A."/>
            <person name="Wang J."/>
            <person name="Bornberg-Bauer E."/>
            <person name="Korb J."/>
            <person name="Zhang G."/>
            <person name="Liebig J."/>
        </authorList>
    </citation>
    <scope>NUCLEOTIDE SEQUENCE [LARGE SCALE GENOMIC DNA]</scope>
    <source>
        <tissue evidence="2">Whole organism</tissue>
    </source>
</reference>
<sequence length="48" mass="5645">MRSRWDSAYLLTVQNKMAETDCVVRFPQTRPPNHPTTGQRRVNQETNN</sequence>
<organism evidence="2 3">
    <name type="scientific">Zootermopsis nevadensis</name>
    <name type="common">Dampwood termite</name>
    <dbReference type="NCBI Taxonomy" id="136037"/>
    <lineage>
        <taxon>Eukaryota</taxon>
        <taxon>Metazoa</taxon>
        <taxon>Ecdysozoa</taxon>
        <taxon>Arthropoda</taxon>
        <taxon>Hexapoda</taxon>
        <taxon>Insecta</taxon>
        <taxon>Pterygota</taxon>
        <taxon>Neoptera</taxon>
        <taxon>Polyneoptera</taxon>
        <taxon>Dictyoptera</taxon>
        <taxon>Blattodea</taxon>
        <taxon>Blattoidea</taxon>
        <taxon>Termitoidae</taxon>
        <taxon>Termopsidae</taxon>
        <taxon>Zootermopsis</taxon>
    </lineage>
</organism>
<keyword evidence="3" id="KW-1185">Reference proteome</keyword>
<evidence type="ECO:0000256" key="1">
    <source>
        <dbReference type="SAM" id="MobiDB-lite"/>
    </source>
</evidence>
<evidence type="ECO:0000313" key="2">
    <source>
        <dbReference type="EMBL" id="KDR18222.1"/>
    </source>
</evidence>
<feature type="compositionally biased region" description="Polar residues" evidence="1">
    <location>
        <begin position="35"/>
        <end position="48"/>
    </location>
</feature>
<evidence type="ECO:0000313" key="3">
    <source>
        <dbReference type="Proteomes" id="UP000027135"/>
    </source>
</evidence>
<name>A0A067R509_ZOONE</name>